<dbReference type="HAMAP" id="MF_01538">
    <property type="entry name" value="UPF0346"/>
    <property type="match status" value="1"/>
</dbReference>
<dbReference type="OrthoDB" id="2242851at2"/>
<protein>
    <recommendedName>
        <fullName evidence="1">UPF0346 protein EDD68_10361</fullName>
    </recommendedName>
</protein>
<proteinExistence type="inferred from homology"/>
<dbReference type="PIRSF" id="PIRSF037262">
    <property type="entry name" value="UCP037262"/>
    <property type="match status" value="1"/>
</dbReference>
<dbReference type="InterPro" id="IPR023089">
    <property type="entry name" value="YozE_SAM-like"/>
</dbReference>
<dbReference type="Pfam" id="PF06855">
    <property type="entry name" value="YozE_SAM_like"/>
    <property type="match status" value="1"/>
</dbReference>
<gene>
    <name evidence="3" type="ORF">EDD68_10361</name>
</gene>
<dbReference type="Gene3D" id="1.10.150.260">
    <property type="entry name" value="YozE SAM-like"/>
    <property type="match status" value="1"/>
</dbReference>
<dbReference type="NCBIfam" id="NF010193">
    <property type="entry name" value="PRK13672.1"/>
    <property type="match status" value="1"/>
</dbReference>
<dbReference type="Proteomes" id="UP000294650">
    <property type="component" value="Unassembled WGS sequence"/>
</dbReference>
<dbReference type="RefSeq" id="WP_132370943.1">
    <property type="nucleotide sequence ID" value="NZ_SMAN01000003.1"/>
</dbReference>
<dbReference type="SUPFAM" id="SSF140652">
    <property type="entry name" value="YozE-like"/>
    <property type="match status" value="1"/>
</dbReference>
<comment type="similarity">
    <text evidence="1">Belongs to the UPF0346 family.</text>
</comment>
<evidence type="ECO:0000313" key="3">
    <source>
        <dbReference type="EMBL" id="TCT25508.1"/>
    </source>
</evidence>
<dbReference type="InterPro" id="IPR010673">
    <property type="entry name" value="UPF0346"/>
</dbReference>
<sequence length="73" mass="9074">MRSFYHFMMRYRGNKENNDQKKLADWMFQDHDFPKHSTSYDEISRYLEWNIPFPAALSVFDGLWEEYQENEIE</sequence>
<keyword evidence="4" id="KW-1185">Reference proteome</keyword>
<dbReference type="InterPro" id="IPR036806">
    <property type="entry name" value="YozE_SAM-like_sf"/>
</dbReference>
<accession>A0A4R3N8K4</accession>
<evidence type="ECO:0000313" key="4">
    <source>
        <dbReference type="Proteomes" id="UP000294650"/>
    </source>
</evidence>
<feature type="domain" description="YozE SAM-like" evidence="2">
    <location>
        <begin position="3"/>
        <end position="69"/>
    </location>
</feature>
<reference evidence="3 4" key="1">
    <citation type="submission" date="2019-03" db="EMBL/GenBank/DDBJ databases">
        <title>Genomic Encyclopedia of Type Strains, Phase IV (KMG-IV): sequencing the most valuable type-strain genomes for metagenomic binning, comparative biology and taxonomic classification.</title>
        <authorList>
            <person name="Goeker M."/>
        </authorList>
    </citation>
    <scope>NUCLEOTIDE SEQUENCE [LARGE SCALE GENOMIC DNA]</scope>
    <source>
        <strain evidence="3 4">DSM 25894</strain>
    </source>
</reference>
<comment type="caution">
    <text evidence="3">The sequence shown here is derived from an EMBL/GenBank/DDBJ whole genome shotgun (WGS) entry which is preliminary data.</text>
</comment>
<dbReference type="EMBL" id="SMAN01000003">
    <property type="protein sequence ID" value="TCT25508.1"/>
    <property type="molecule type" value="Genomic_DNA"/>
</dbReference>
<dbReference type="AlphaFoldDB" id="A0A4R3N8K4"/>
<organism evidence="3 4">
    <name type="scientific">Melghiribacillus thermohalophilus</name>
    <dbReference type="NCBI Taxonomy" id="1324956"/>
    <lineage>
        <taxon>Bacteria</taxon>
        <taxon>Bacillati</taxon>
        <taxon>Bacillota</taxon>
        <taxon>Bacilli</taxon>
        <taxon>Bacillales</taxon>
        <taxon>Bacillaceae</taxon>
        <taxon>Melghiribacillus</taxon>
    </lineage>
</organism>
<name>A0A4R3N8K4_9BACI</name>
<evidence type="ECO:0000256" key="1">
    <source>
        <dbReference type="HAMAP-Rule" id="MF_01538"/>
    </source>
</evidence>
<evidence type="ECO:0000259" key="2">
    <source>
        <dbReference type="Pfam" id="PF06855"/>
    </source>
</evidence>